<dbReference type="PANTHER" id="PTHR33606">
    <property type="entry name" value="PROTEIN YCII"/>
    <property type="match status" value="1"/>
</dbReference>
<comment type="similarity">
    <text evidence="1">Belongs to the YciI family.</text>
</comment>
<dbReference type="Proteomes" id="UP000315400">
    <property type="component" value="Unassembled WGS sequence"/>
</dbReference>
<dbReference type="Gene3D" id="3.30.70.1060">
    <property type="entry name" value="Dimeric alpha+beta barrel"/>
    <property type="match status" value="1"/>
</dbReference>
<sequence>MYYAIISEDVEDSLGRRTEARPAHLARLETLRDEGRLLLAGPHPAIDAEDPGPAGFSGSLVIAEFESLEAARTWADADPYVSAGVYASVKVKPFRRVLP</sequence>
<dbReference type="SUPFAM" id="SSF54909">
    <property type="entry name" value="Dimeric alpha+beta barrel"/>
    <property type="match status" value="1"/>
</dbReference>
<protein>
    <submittedName>
        <fullName evidence="3">YciI family protein</fullName>
    </submittedName>
</protein>
<evidence type="ECO:0000256" key="1">
    <source>
        <dbReference type="ARBA" id="ARBA00007689"/>
    </source>
</evidence>
<dbReference type="Pfam" id="PF03795">
    <property type="entry name" value="YCII"/>
    <property type="match status" value="1"/>
</dbReference>
<feature type="domain" description="YCII-related" evidence="2">
    <location>
        <begin position="1"/>
        <end position="95"/>
    </location>
</feature>
<proteinExistence type="inferred from homology"/>
<evidence type="ECO:0000259" key="2">
    <source>
        <dbReference type="Pfam" id="PF03795"/>
    </source>
</evidence>
<dbReference type="InterPro" id="IPR005545">
    <property type="entry name" value="YCII"/>
</dbReference>
<dbReference type="PANTHER" id="PTHR33606:SF3">
    <property type="entry name" value="PROTEIN YCII"/>
    <property type="match status" value="1"/>
</dbReference>
<dbReference type="NCBIfam" id="NF008473">
    <property type="entry name" value="PRK11370.1"/>
    <property type="match status" value="1"/>
</dbReference>
<dbReference type="AlphaFoldDB" id="A0A540VTZ8"/>
<evidence type="ECO:0000313" key="4">
    <source>
        <dbReference type="Proteomes" id="UP000315400"/>
    </source>
</evidence>
<accession>A0A540VTZ8</accession>
<dbReference type="InterPro" id="IPR051807">
    <property type="entry name" value="Sec-metab_biosynth-assoc"/>
</dbReference>
<organism evidence="3 4">
    <name type="scientific">Spiribacter salinus</name>
    <dbReference type="NCBI Taxonomy" id="1335746"/>
    <lineage>
        <taxon>Bacteria</taxon>
        <taxon>Pseudomonadati</taxon>
        <taxon>Pseudomonadota</taxon>
        <taxon>Gammaproteobacteria</taxon>
        <taxon>Chromatiales</taxon>
        <taxon>Ectothiorhodospiraceae</taxon>
        <taxon>Spiribacter</taxon>
    </lineage>
</organism>
<comment type="caution">
    <text evidence="3">The sequence shown here is derived from an EMBL/GenBank/DDBJ whole genome shotgun (WGS) entry which is preliminary data.</text>
</comment>
<reference evidence="3 4" key="1">
    <citation type="submission" date="2019-06" db="EMBL/GenBank/DDBJ databases">
        <title>Metagenome assembled Genome of Spiribacter salinus SL48-SHIP from the microbial mat of Salt Lake 48 (Novosibirsk region, Russia).</title>
        <authorList>
            <person name="Shipova A."/>
            <person name="Rozanov A.S."/>
            <person name="Bryanskaya A.V."/>
            <person name="Peltek S.E."/>
        </authorList>
    </citation>
    <scope>NUCLEOTIDE SEQUENCE [LARGE SCALE GENOMIC DNA]</scope>
    <source>
        <strain evidence="3">SL48-SHIP-2</strain>
    </source>
</reference>
<dbReference type="InterPro" id="IPR011008">
    <property type="entry name" value="Dimeric_a/b-barrel"/>
</dbReference>
<gene>
    <name evidence="3" type="ORF">FKY71_04495</name>
</gene>
<dbReference type="STRING" id="1260251.SPISAL_03280"/>
<dbReference type="EMBL" id="VIFK01000019">
    <property type="protein sequence ID" value="TQF00232.1"/>
    <property type="molecule type" value="Genomic_DNA"/>
</dbReference>
<name>A0A540VTZ8_9GAMM</name>
<evidence type="ECO:0000313" key="3">
    <source>
        <dbReference type="EMBL" id="TQF00232.1"/>
    </source>
</evidence>